<gene>
    <name evidence="3" type="ORF">B0T17DRAFT_620856</name>
</gene>
<evidence type="ECO:0000259" key="2">
    <source>
        <dbReference type="Pfam" id="PF08031"/>
    </source>
</evidence>
<dbReference type="GO" id="GO:0016491">
    <property type="term" value="F:oxidoreductase activity"/>
    <property type="evidence" value="ECO:0007669"/>
    <property type="project" value="InterPro"/>
</dbReference>
<proteinExistence type="predicted"/>
<dbReference type="Pfam" id="PF08031">
    <property type="entry name" value="BBE"/>
    <property type="match status" value="1"/>
</dbReference>
<dbReference type="Proteomes" id="UP001174934">
    <property type="component" value="Unassembled WGS sequence"/>
</dbReference>
<accession>A0AA39TKB1</accession>
<dbReference type="AlphaFoldDB" id="A0AA39TKB1"/>
<protein>
    <recommendedName>
        <fullName evidence="2">Berberine/berberine-like domain-containing protein</fullName>
    </recommendedName>
</protein>
<dbReference type="EMBL" id="JAULSR010000010">
    <property type="protein sequence ID" value="KAK0610369.1"/>
    <property type="molecule type" value="Genomic_DNA"/>
</dbReference>
<dbReference type="GO" id="GO:0050660">
    <property type="term" value="F:flavin adenine dinucleotide binding"/>
    <property type="evidence" value="ECO:0007669"/>
    <property type="project" value="InterPro"/>
</dbReference>
<dbReference type="InterPro" id="IPR012951">
    <property type="entry name" value="BBE"/>
</dbReference>
<dbReference type="Gene3D" id="3.40.462.20">
    <property type="match status" value="1"/>
</dbReference>
<feature type="domain" description="Berberine/berberine-like" evidence="2">
    <location>
        <begin position="81"/>
        <end position="126"/>
    </location>
</feature>
<sequence>MKAFRRLFAGEKVEFLVTWIHTGGRATEPKASSTAYYWREAIYHAYVTVEWEDKWMERDMRGFMGEVKKKLRPLSLNGEAAFINFPDGVMAKRYEQAYFGNNSEELRRIKKIWDKDNFFKWDQGVRLPGTGSDKEPWDGNEPNDEDLTDSLAGEQWNFYETKDIVKDLQGLDDLGY</sequence>
<feature type="region of interest" description="Disordered" evidence="1">
    <location>
        <begin position="126"/>
        <end position="148"/>
    </location>
</feature>
<reference evidence="3" key="1">
    <citation type="submission" date="2023-06" db="EMBL/GenBank/DDBJ databases">
        <title>Genome-scale phylogeny and comparative genomics of the fungal order Sordariales.</title>
        <authorList>
            <consortium name="Lawrence Berkeley National Laboratory"/>
            <person name="Hensen N."/>
            <person name="Bonometti L."/>
            <person name="Westerberg I."/>
            <person name="Brannstrom I.O."/>
            <person name="Guillou S."/>
            <person name="Cros-Aarteil S."/>
            <person name="Calhoun S."/>
            <person name="Haridas S."/>
            <person name="Kuo A."/>
            <person name="Mondo S."/>
            <person name="Pangilinan J."/>
            <person name="Riley R."/>
            <person name="LaButti K."/>
            <person name="Andreopoulos B."/>
            <person name="Lipzen A."/>
            <person name="Chen C."/>
            <person name="Yanf M."/>
            <person name="Daum C."/>
            <person name="Ng V."/>
            <person name="Clum A."/>
            <person name="Steindorff A."/>
            <person name="Ohm R."/>
            <person name="Martin F."/>
            <person name="Silar P."/>
            <person name="Natvig D."/>
            <person name="Lalanne C."/>
            <person name="Gautier V."/>
            <person name="Ament-velasquez S.L."/>
            <person name="Kruys A."/>
            <person name="Hutchinson M.I."/>
            <person name="Powell A.J."/>
            <person name="Barry K."/>
            <person name="Miller A.N."/>
            <person name="Grigoriev I.V."/>
            <person name="Debuchy R."/>
            <person name="Gladieux P."/>
            <person name="Thoren M.H."/>
            <person name="Johannesson H."/>
        </authorList>
    </citation>
    <scope>NUCLEOTIDE SEQUENCE</scope>
    <source>
        <strain evidence="3">SMH3391-2</strain>
    </source>
</reference>
<dbReference type="InterPro" id="IPR016169">
    <property type="entry name" value="FAD-bd_PCMH_sub2"/>
</dbReference>
<organism evidence="3 4">
    <name type="scientific">Bombardia bombarda</name>
    <dbReference type="NCBI Taxonomy" id="252184"/>
    <lineage>
        <taxon>Eukaryota</taxon>
        <taxon>Fungi</taxon>
        <taxon>Dikarya</taxon>
        <taxon>Ascomycota</taxon>
        <taxon>Pezizomycotina</taxon>
        <taxon>Sordariomycetes</taxon>
        <taxon>Sordariomycetidae</taxon>
        <taxon>Sordariales</taxon>
        <taxon>Lasiosphaeriaceae</taxon>
        <taxon>Bombardia</taxon>
    </lineage>
</organism>
<keyword evidence="4" id="KW-1185">Reference proteome</keyword>
<evidence type="ECO:0000313" key="3">
    <source>
        <dbReference type="EMBL" id="KAK0610369.1"/>
    </source>
</evidence>
<evidence type="ECO:0000313" key="4">
    <source>
        <dbReference type="Proteomes" id="UP001174934"/>
    </source>
</evidence>
<comment type="caution">
    <text evidence="3">The sequence shown here is derived from an EMBL/GenBank/DDBJ whole genome shotgun (WGS) entry which is preliminary data.</text>
</comment>
<evidence type="ECO:0000256" key="1">
    <source>
        <dbReference type="SAM" id="MobiDB-lite"/>
    </source>
</evidence>
<dbReference type="Gene3D" id="3.30.465.10">
    <property type="match status" value="1"/>
</dbReference>
<name>A0AA39TKB1_9PEZI</name>